<protein>
    <submittedName>
        <fullName evidence="1">Uncharacterized protein</fullName>
    </submittedName>
</protein>
<dbReference type="EMBL" id="CP038439">
    <property type="protein sequence ID" value="QBX34577.1"/>
    <property type="molecule type" value="Genomic_DNA"/>
</dbReference>
<organism evidence="1 2">
    <name type="scientific">Paracoccus liaowanqingii</name>
    <dbReference type="NCBI Taxonomy" id="2560053"/>
    <lineage>
        <taxon>Bacteria</taxon>
        <taxon>Pseudomonadati</taxon>
        <taxon>Pseudomonadota</taxon>
        <taxon>Alphaproteobacteria</taxon>
        <taxon>Rhodobacterales</taxon>
        <taxon>Paracoccaceae</taxon>
        <taxon>Paracoccus</taxon>
    </lineage>
</organism>
<dbReference type="KEGG" id="plia:E4191_07535"/>
<dbReference type="AlphaFoldDB" id="A0A4P7HMM5"/>
<name>A0A4P7HMM5_9RHOB</name>
<evidence type="ECO:0000313" key="1">
    <source>
        <dbReference type="EMBL" id="QBX34577.1"/>
    </source>
</evidence>
<sequence length="59" mass="6793">MMGRLLRQLTGHGRRAEKADTLIRDHMAETAPQKRAIKARVAAIERLVQQLEKDTQTWP</sequence>
<proteinExistence type="predicted"/>
<gene>
    <name evidence="1" type="ORF">E4191_07535</name>
</gene>
<dbReference type="RefSeq" id="WP_135312866.1">
    <property type="nucleotide sequence ID" value="NZ_CP038439.1"/>
</dbReference>
<dbReference type="Proteomes" id="UP000296374">
    <property type="component" value="Chromosome"/>
</dbReference>
<evidence type="ECO:0000313" key="2">
    <source>
        <dbReference type="Proteomes" id="UP000296374"/>
    </source>
</evidence>
<accession>A0A4P7HMM5</accession>
<reference evidence="2" key="1">
    <citation type="submission" date="2019-03" db="EMBL/GenBank/DDBJ databases">
        <authorList>
            <person name="Li J."/>
        </authorList>
    </citation>
    <scope>NUCLEOTIDE SEQUENCE [LARGE SCALE GENOMIC DNA]</scope>
    <source>
        <strain evidence="2">2251</strain>
    </source>
</reference>